<evidence type="ECO:0000313" key="1">
    <source>
        <dbReference type="EMBL" id="KFB67460.1"/>
    </source>
</evidence>
<name>A0A084XYB6_9PROT</name>
<evidence type="ECO:0000313" key="2">
    <source>
        <dbReference type="Proteomes" id="UP000019812"/>
    </source>
</evidence>
<dbReference type="STRING" id="1457154.CAPSK01_003220"/>
<dbReference type="Proteomes" id="UP000019812">
    <property type="component" value="Unassembled WGS sequence"/>
</dbReference>
<dbReference type="EMBL" id="JDSS02000028">
    <property type="protein sequence ID" value="KFB67460.1"/>
    <property type="molecule type" value="Genomic_DNA"/>
</dbReference>
<comment type="caution">
    <text evidence="1">The sequence shown here is derived from an EMBL/GenBank/DDBJ whole genome shotgun (WGS) entry which is preliminary data.</text>
</comment>
<protein>
    <submittedName>
        <fullName evidence="1">Uncharacterized protein</fullName>
    </submittedName>
</protein>
<accession>A0A084XYB6</accession>
<reference evidence="1 2" key="1">
    <citation type="submission" date="2014-07" db="EMBL/GenBank/DDBJ databases">
        <title>Expanding our view of genomic diversity in Candidatus Accumulibacter clades.</title>
        <authorList>
            <person name="Skennerton C.T."/>
            <person name="Barr J.J."/>
            <person name="Slater F.R."/>
            <person name="Bond P.L."/>
            <person name="Tyson G.W."/>
        </authorList>
    </citation>
    <scope>NUCLEOTIDE SEQUENCE [LARGE SCALE GENOMIC DNA]</scope>
    <source>
        <strain evidence="2">SK-01</strain>
    </source>
</reference>
<dbReference type="AlphaFoldDB" id="A0A084XYB6"/>
<gene>
    <name evidence="1" type="ORF">CAPSK01_003220</name>
</gene>
<organism evidence="1 2">
    <name type="scientific">Candidatus Accumulibacter vicinus</name>
    <dbReference type="NCBI Taxonomy" id="2954382"/>
    <lineage>
        <taxon>Bacteria</taxon>
        <taxon>Pseudomonadati</taxon>
        <taxon>Pseudomonadota</taxon>
        <taxon>Betaproteobacteria</taxon>
        <taxon>Candidatus Accumulibacter</taxon>
    </lineage>
</organism>
<proteinExistence type="predicted"/>
<sequence length="183" mass="19849">MIMISATGIGLAGEVGELHHRRGCPACLAVIGNDCGKYAATHVEARRQSHVARLRGACQIVQDAVGDFLVKAASVAEGPDIELQALEFDTGLVRNVIEKQGRKIRLAGFWAQTGEFRDFHVNMEIPLRRRIGKGFEGAGRCDGHGHSEWHPVGNESGRRSVIISAYNGIPQEYSRVVHLQGAG</sequence>